<feature type="transmembrane region" description="Helical" evidence="1">
    <location>
        <begin position="46"/>
        <end position="63"/>
    </location>
</feature>
<sequence>MDVATAMVTIEPWNPWPLAFPTIVVIASVMASVVGSRCRSRPVREAGYAGFVVGTLAVVWMTWSLSGLWDSSARETALASAGYESPTFSGGTDVMAGELTPLAWQAVRDGERVHGVLRPLGGDGWELREAGD</sequence>
<keyword evidence="1" id="KW-0472">Membrane</keyword>
<evidence type="ECO:0000313" key="3">
    <source>
        <dbReference type="Proteomes" id="UP000636956"/>
    </source>
</evidence>
<dbReference type="Proteomes" id="UP000636956">
    <property type="component" value="Unassembled WGS sequence"/>
</dbReference>
<keyword evidence="1" id="KW-0812">Transmembrane</keyword>
<evidence type="ECO:0000313" key="2">
    <source>
        <dbReference type="EMBL" id="GGJ80709.1"/>
    </source>
</evidence>
<accession>A0A917PIN0</accession>
<reference evidence="2" key="1">
    <citation type="journal article" date="2014" name="Int. J. Syst. Evol. Microbiol.">
        <title>Complete genome sequence of Corynebacterium casei LMG S-19264T (=DSM 44701T), isolated from a smear-ripened cheese.</title>
        <authorList>
            <consortium name="US DOE Joint Genome Institute (JGI-PGF)"/>
            <person name="Walter F."/>
            <person name="Albersmeier A."/>
            <person name="Kalinowski J."/>
            <person name="Ruckert C."/>
        </authorList>
    </citation>
    <scope>NUCLEOTIDE SEQUENCE</scope>
    <source>
        <strain evidence="2">CGMCC 1.8984</strain>
    </source>
</reference>
<dbReference type="EMBL" id="BMMD01000009">
    <property type="protein sequence ID" value="GGJ80709.1"/>
    <property type="molecule type" value="Genomic_DNA"/>
</dbReference>
<proteinExistence type="predicted"/>
<evidence type="ECO:0000256" key="1">
    <source>
        <dbReference type="SAM" id="Phobius"/>
    </source>
</evidence>
<organism evidence="2 3">
    <name type="scientific">Agromyces bauzanensis</name>
    <dbReference type="NCBI Taxonomy" id="1308924"/>
    <lineage>
        <taxon>Bacteria</taxon>
        <taxon>Bacillati</taxon>
        <taxon>Actinomycetota</taxon>
        <taxon>Actinomycetes</taxon>
        <taxon>Micrococcales</taxon>
        <taxon>Microbacteriaceae</taxon>
        <taxon>Agromyces</taxon>
    </lineage>
</organism>
<dbReference type="AlphaFoldDB" id="A0A917PIN0"/>
<keyword evidence="1" id="KW-1133">Transmembrane helix</keyword>
<feature type="transmembrane region" description="Helical" evidence="1">
    <location>
        <begin position="16"/>
        <end position="34"/>
    </location>
</feature>
<dbReference type="RefSeq" id="WP_188743189.1">
    <property type="nucleotide sequence ID" value="NZ_BAABFW010000004.1"/>
</dbReference>
<protein>
    <submittedName>
        <fullName evidence="2">Uncharacterized protein</fullName>
    </submittedName>
</protein>
<comment type="caution">
    <text evidence="2">The sequence shown here is derived from an EMBL/GenBank/DDBJ whole genome shotgun (WGS) entry which is preliminary data.</text>
</comment>
<gene>
    <name evidence="2" type="ORF">GCM10011372_18930</name>
</gene>
<reference evidence="2" key="2">
    <citation type="submission" date="2020-09" db="EMBL/GenBank/DDBJ databases">
        <authorList>
            <person name="Sun Q."/>
            <person name="Zhou Y."/>
        </authorList>
    </citation>
    <scope>NUCLEOTIDE SEQUENCE</scope>
    <source>
        <strain evidence="2">CGMCC 1.8984</strain>
    </source>
</reference>
<name>A0A917PIN0_9MICO</name>
<keyword evidence="3" id="KW-1185">Reference proteome</keyword>